<evidence type="ECO:0000313" key="1">
    <source>
        <dbReference type="EMBL" id="GAA3214688.1"/>
    </source>
</evidence>
<dbReference type="Proteomes" id="UP001501237">
    <property type="component" value="Unassembled WGS sequence"/>
</dbReference>
<proteinExistence type="predicted"/>
<evidence type="ECO:0008006" key="3">
    <source>
        <dbReference type="Google" id="ProtNLM"/>
    </source>
</evidence>
<dbReference type="EMBL" id="BAAAUV010000008">
    <property type="protein sequence ID" value="GAA3214688.1"/>
    <property type="molecule type" value="Genomic_DNA"/>
</dbReference>
<evidence type="ECO:0000313" key="2">
    <source>
        <dbReference type="Proteomes" id="UP001501237"/>
    </source>
</evidence>
<dbReference type="InterPro" id="IPR001387">
    <property type="entry name" value="Cro/C1-type_HTH"/>
</dbReference>
<dbReference type="CDD" id="cd00093">
    <property type="entry name" value="HTH_XRE"/>
    <property type="match status" value="1"/>
</dbReference>
<dbReference type="RefSeq" id="WP_344829340.1">
    <property type="nucleotide sequence ID" value="NZ_BAAAUV010000008.1"/>
</dbReference>
<name>A0ABP6Q9Z8_9ACTN</name>
<gene>
    <name evidence="1" type="ORF">GCM10010468_35560</name>
</gene>
<dbReference type="Gene3D" id="1.10.260.40">
    <property type="entry name" value="lambda repressor-like DNA-binding domains"/>
    <property type="match status" value="1"/>
</dbReference>
<dbReference type="InterPro" id="IPR010982">
    <property type="entry name" value="Lambda_DNA-bd_dom_sf"/>
</dbReference>
<keyword evidence="2" id="KW-1185">Reference proteome</keyword>
<protein>
    <recommendedName>
        <fullName evidence="3">Helix-turn-helix protein</fullName>
    </recommendedName>
</protein>
<dbReference type="Pfam" id="PF13560">
    <property type="entry name" value="HTH_31"/>
    <property type="match status" value="1"/>
</dbReference>
<dbReference type="SUPFAM" id="SSF47413">
    <property type="entry name" value="lambda repressor-like DNA-binding domains"/>
    <property type="match status" value="1"/>
</dbReference>
<sequence length="89" mass="9477">MSASVTPTTVEVNGFAYREIRIRSGISVGDCAGRAGISRTYLTRLELGDRVRVSPQVLKGPLDALQLADRRTILANPHSSPIEIAAATA</sequence>
<organism evidence="1 2">
    <name type="scientific">Actinocorallia longicatena</name>
    <dbReference type="NCBI Taxonomy" id="111803"/>
    <lineage>
        <taxon>Bacteria</taxon>
        <taxon>Bacillati</taxon>
        <taxon>Actinomycetota</taxon>
        <taxon>Actinomycetes</taxon>
        <taxon>Streptosporangiales</taxon>
        <taxon>Thermomonosporaceae</taxon>
        <taxon>Actinocorallia</taxon>
    </lineage>
</organism>
<reference evidence="2" key="1">
    <citation type="journal article" date="2019" name="Int. J. Syst. Evol. Microbiol.">
        <title>The Global Catalogue of Microorganisms (GCM) 10K type strain sequencing project: providing services to taxonomists for standard genome sequencing and annotation.</title>
        <authorList>
            <consortium name="The Broad Institute Genomics Platform"/>
            <consortium name="The Broad Institute Genome Sequencing Center for Infectious Disease"/>
            <person name="Wu L."/>
            <person name="Ma J."/>
        </authorList>
    </citation>
    <scope>NUCLEOTIDE SEQUENCE [LARGE SCALE GENOMIC DNA]</scope>
    <source>
        <strain evidence="2">JCM 9377</strain>
    </source>
</reference>
<comment type="caution">
    <text evidence="1">The sequence shown here is derived from an EMBL/GenBank/DDBJ whole genome shotgun (WGS) entry which is preliminary data.</text>
</comment>
<accession>A0ABP6Q9Z8</accession>